<dbReference type="InterPro" id="IPR047089">
    <property type="entry name" value="Asp-tRNA-ligase_1_N"/>
</dbReference>
<dbReference type="PANTHER" id="PTHR22594">
    <property type="entry name" value="ASPARTYL/LYSYL-TRNA SYNTHETASE"/>
    <property type="match status" value="1"/>
</dbReference>
<dbReference type="Pfam" id="PF02938">
    <property type="entry name" value="GAD"/>
    <property type="match status" value="1"/>
</dbReference>
<dbReference type="SUPFAM" id="SSF55261">
    <property type="entry name" value="GAD domain-like"/>
    <property type="match status" value="1"/>
</dbReference>
<dbReference type="Pfam" id="PF01336">
    <property type="entry name" value="tRNA_anti-codon"/>
    <property type="match status" value="1"/>
</dbReference>
<dbReference type="Gene3D" id="3.30.930.10">
    <property type="entry name" value="Bira Bifunctional Protein, Domain 2"/>
    <property type="match status" value="1"/>
</dbReference>
<dbReference type="GO" id="GO:0003676">
    <property type="term" value="F:nucleic acid binding"/>
    <property type="evidence" value="ECO:0007669"/>
    <property type="project" value="InterPro"/>
</dbReference>
<dbReference type="InterPro" id="IPR004365">
    <property type="entry name" value="NA-bd_OB_tRNA"/>
</dbReference>
<keyword evidence="9" id="KW-1185">Reference proteome</keyword>
<dbReference type="EMBL" id="PYSW02000040">
    <property type="protein sequence ID" value="KAG2375031.1"/>
    <property type="molecule type" value="Genomic_DNA"/>
</dbReference>
<dbReference type="InterPro" id="IPR002312">
    <property type="entry name" value="Asp/Asn-tRNA-synth_IIb"/>
</dbReference>
<dbReference type="Gene3D" id="3.30.1360.30">
    <property type="entry name" value="GAD-like domain"/>
    <property type="match status" value="1"/>
</dbReference>
<keyword evidence="4" id="KW-0067">ATP-binding</keyword>
<keyword evidence="5" id="KW-0648">Protein biosynthesis</keyword>
<dbReference type="InterPro" id="IPR004364">
    <property type="entry name" value="Aa-tRNA-synt_II"/>
</dbReference>
<dbReference type="GeneID" id="68102489"/>
<dbReference type="Proteomes" id="UP000816034">
    <property type="component" value="Unassembled WGS sequence"/>
</dbReference>
<dbReference type="GO" id="GO:0006422">
    <property type="term" value="P:aspartyl-tRNA aminoacylation"/>
    <property type="evidence" value="ECO:0007669"/>
    <property type="project" value="TreeGrafter"/>
</dbReference>
<dbReference type="RefSeq" id="XP_044544205.1">
    <property type="nucleotide sequence ID" value="XM_044685535.1"/>
</dbReference>
<dbReference type="InterPro" id="IPR004524">
    <property type="entry name" value="Asp-tRNA-ligase_1"/>
</dbReference>
<dbReference type="SUPFAM" id="SSF50249">
    <property type="entry name" value="Nucleic acid-binding proteins"/>
    <property type="match status" value="1"/>
</dbReference>
<gene>
    <name evidence="8" type="ORF">C9374_010035</name>
</gene>
<dbReference type="InterPro" id="IPR029351">
    <property type="entry name" value="GAD_dom"/>
</dbReference>
<dbReference type="InterPro" id="IPR045864">
    <property type="entry name" value="aa-tRNA-synth_II/BPL/LPL"/>
</dbReference>
<comment type="similarity">
    <text evidence="1">Belongs to the class-II aminoacyl-tRNA synthetase family. Type 1 subfamily.</text>
</comment>
<evidence type="ECO:0000256" key="5">
    <source>
        <dbReference type="ARBA" id="ARBA00022917"/>
    </source>
</evidence>
<dbReference type="AlphaFoldDB" id="A0AA88GJ00"/>
<organism evidence="8 9">
    <name type="scientific">Naegleria lovaniensis</name>
    <name type="common">Amoeba</name>
    <dbReference type="NCBI Taxonomy" id="51637"/>
    <lineage>
        <taxon>Eukaryota</taxon>
        <taxon>Discoba</taxon>
        <taxon>Heterolobosea</taxon>
        <taxon>Tetramitia</taxon>
        <taxon>Eutetramitia</taxon>
        <taxon>Vahlkampfiidae</taxon>
        <taxon>Naegleria</taxon>
    </lineage>
</organism>
<feature type="domain" description="Aminoacyl-transfer RNA synthetases class-II family profile" evidence="7">
    <location>
        <begin position="227"/>
        <end position="671"/>
    </location>
</feature>
<evidence type="ECO:0000313" key="9">
    <source>
        <dbReference type="Proteomes" id="UP000816034"/>
    </source>
</evidence>
<dbReference type="PANTHER" id="PTHR22594:SF5">
    <property type="entry name" value="ASPARTATE--TRNA LIGASE, MITOCHONDRIAL"/>
    <property type="match status" value="1"/>
</dbReference>
<dbReference type="PROSITE" id="PS50862">
    <property type="entry name" value="AA_TRNA_LIGASE_II"/>
    <property type="match status" value="1"/>
</dbReference>
<dbReference type="SUPFAM" id="SSF55681">
    <property type="entry name" value="Class II aaRS and biotin synthetases"/>
    <property type="match status" value="1"/>
</dbReference>
<evidence type="ECO:0000256" key="4">
    <source>
        <dbReference type="ARBA" id="ARBA00022840"/>
    </source>
</evidence>
<dbReference type="GO" id="GO:0005739">
    <property type="term" value="C:mitochondrion"/>
    <property type="evidence" value="ECO:0007669"/>
    <property type="project" value="TreeGrafter"/>
</dbReference>
<evidence type="ECO:0000313" key="8">
    <source>
        <dbReference type="EMBL" id="KAG2375031.1"/>
    </source>
</evidence>
<evidence type="ECO:0000259" key="7">
    <source>
        <dbReference type="PROSITE" id="PS50862"/>
    </source>
</evidence>
<evidence type="ECO:0000256" key="3">
    <source>
        <dbReference type="ARBA" id="ARBA00022741"/>
    </source>
</evidence>
<dbReference type="GO" id="GO:0005524">
    <property type="term" value="F:ATP binding"/>
    <property type="evidence" value="ECO:0007669"/>
    <property type="project" value="UniProtKB-KW"/>
</dbReference>
<sequence>MFNKSSQMLLASSSSSVKRLLTNGAVFGRSSRNKMAAVPVLYHHHSSNSSFIGTSNGGRAFSTTIPTETAHQQQQEHTPHVSFGEYHQRTQYCGEINQESLVGKSVKINGWVENIRVINQHECVFLTIRDVSGVVQVILKNKELIDYLKDNEVKPESVVFVNGQVNKRPQEMINEKMVTGAFEIEATELVLLNRAKTLPLQLVNAEEEIRLKYRYLDLRRRQLVENLSIRSKALAITRKYFGEMNRFLEIETPTLFKSTPEGAREFLVPTRQRGKFYALTQSPQQYKQLLMVGGMDRYFQIARCYRDESGRMDRQPEFTQIDLELSFLTQKDIYVLIENFLKMLWKDILGIDIKTPFQQMKYRDAMDLYGSDKPDLRYEDLKFSNVTEVFRNEKCHIDIINQTIASDSTNGFVYALKAKQIGGSMTRKQIEQIVEKAKSVEKTRLILATKIGSEPTFLNNKLTEKQQQYLRDKLELTEGDMLILSVDPDWETTVKGLGRVREQCAKYMTEQGIYKFNTIEEKYRFLWVIDFPLFEKAKDQFGQAHLHTSRGLSSMHHPFTAPHPDDIGYLYSDNVKDILKVRGQHYDCVLNGVELGGGSIRIHNADMQKYVLEKVLELGEERTMVRFGHLIEALSYGAPPHGGLALGFDRLVALICGEERAKTLRDVIAFPKSASGNEIMTQAPGQVEPEQLQELFIGVVDETSK</sequence>
<dbReference type="InterPro" id="IPR006195">
    <property type="entry name" value="aa-tRNA-synth_II"/>
</dbReference>
<dbReference type="HAMAP" id="MF_00044">
    <property type="entry name" value="Asp_tRNA_synth_type1"/>
    <property type="match status" value="1"/>
</dbReference>
<dbReference type="CDD" id="cd04317">
    <property type="entry name" value="EcAspRS_like_N"/>
    <property type="match status" value="1"/>
</dbReference>
<dbReference type="Pfam" id="PF00152">
    <property type="entry name" value="tRNA-synt_2"/>
    <property type="match status" value="1"/>
</dbReference>
<reference evidence="8 9" key="1">
    <citation type="journal article" date="2018" name="BMC Genomics">
        <title>The genome of Naegleria lovaniensis, the basis for a comparative approach to unravel pathogenicity factors of the human pathogenic amoeba N. fowleri.</title>
        <authorList>
            <person name="Liechti N."/>
            <person name="Schurch N."/>
            <person name="Bruggmann R."/>
            <person name="Wittwer M."/>
        </authorList>
    </citation>
    <scope>NUCLEOTIDE SEQUENCE [LARGE SCALE GENOMIC DNA]</scope>
    <source>
        <strain evidence="8 9">ATCC 30569</strain>
    </source>
</reference>
<keyword evidence="6" id="KW-0030">Aminoacyl-tRNA synthetase</keyword>
<dbReference type="NCBIfam" id="NF001750">
    <property type="entry name" value="PRK00476.1"/>
    <property type="match status" value="1"/>
</dbReference>
<proteinExistence type="inferred from homology"/>
<keyword evidence="3" id="KW-0547">Nucleotide-binding</keyword>
<accession>A0AA88GJ00</accession>
<dbReference type="InterPro" id="IPR004115">
    <property type="entry name" value="GAD-like_sf"/>
</dbReference>
<dbReference type="Gene3D" id="2.40.50.140">
    <property type="entry name" value="Nucleic acid-binding proteins"/>
    <property type="match status" value="1"/>
</dbReference>
<dbReference type="InterPro" id="IPR012340">
    <property type="entry name" value="NA-bd_OB-fold"/>
</dbReference>
<comment type="caution">
    <text evidence="8">The sequence shown here is derived from an EMBL/GenBank/DDBJ whole genome shotgun (WGS) entry which is preliminary data.</text>
</comment>
<evidence type="ECO:0000256" key="1">
    <source>
        <dbReference type="ARBA" id="ARBA00006303"/>
    </source>
</evidence>
<dbReference type="GO" id="GO:0004815">
    <property type="term" value="F:aspartate-tRNA ligase activity"/>
    <property type="evidence" value="ECO:0007669"/>
    <property type="project" value="TreeGrafter"/>
</dbReference>
<name>A0AA88GJ00_NAELO</name>
<dbReference type="NCBIfam" id="TIGR00459">
    <property type="entry name" value="aspS_bact"/>
    <property type="match status" value="1"/>
</dbReference>
<evidence type="ECO:0000256" key="2">
    <source>
        <dbReference type="ARBA" id="ARBA00022598"/>
    </source>
</evidence>
<dbReference type="PRINTS" id="PR01042">
    <property type="entry name" value="TRNASYNTHASP"/>
</dbReference>
<keyword evidence="2" id="KW-0436">Ligase</keyword>
<protein>
    <recommendedName>
        <fullName evidence="7">Aminoacyl-transfer RNA synthetases class-II family profile domain-containing protein</fullName>
    </recommendedName>
</protein>
<evidence type="ECO:0000256" key="6">
    <source>
        <dbReference type="ARBA" id="ARBA00023146"/>
    </source>
</evidence>